<gene>
    <name evidence="4" type="primary">ORF31579</name>
</gene>
<feature type="domain" description="FAM13A-like" evidence="3">
    <location>
        <begin position="130"/>
        <end position="199"/>
    </location>
</feature>
<dbReference type="AlphaFoldDB" id="A0A0B6YR95"/>
<organism evidence="4">
    <name type="scientific">Arion vulgaris</name>
    <dbReference type="NCBI Taxonomy" id="1028688"/>
    <lineage>
        <taxon>Eukaryota</taxon>
        <taxon>Metazoa</taxon>
        <taxon>Spiralia</taxon>
        <taxon>Lophotrochozoa</taxon>
        <taxon>Mollusca</taxon>
        <taxon>Gastropoda</taxon>
        <taxon>Heterobranchia</taxon>
        <taxon>Euthyneura</taxon>
        <taxon>Panpulmonata</taxon>
        <taxon>Eupulmonata</taxon>
        <taxon>Stylommatophora</taxon>
        <taxon>Helicina</taxon>
        <taxon>Arionoidea</taxon>
        <taxon>Arionidae</taxon>
        <taxon>Arion</taxon>
    </lineage>
</organism>
<dbReference type="Pfam" id="PF26116">
    <property type="entry name" value="FAM13A"/>
    <property type="match status" value="1"/>
</dbReference>
<evidence type="ECO:0000259" key="3">
    <source>
        <dbReference type="Pfam" id="PF26116"/>
    </source>
</evidence>
<name>A0A0B6YR95_9EUPU</name>
<dbReference type="InterPro" id="IPR039102">
    <property type="entry name" value="FAM13"/>
</dbReference>
<proteinExistence type="inferred from homology"/>
<accession>A0A0B6YR95</accession>
<evidence type="ECO:0000256" key="1">
    <source>
        <dbReference type="ARBA" id="ARBA00007549"/>
    </source>
</evidence>
<dbReference type="InterPro" id="IPR059029">
    <property type="entry name" value="FAM13A_dom"/>
</dbReference>
<feature type="non-terminal residue" evidence="4">
    <location>
        <position position="1"/>
    </location>
</feature>
<dbReference type="EMBL" id="HACG01011095">
    <property type="protein sequence ID" value="CEK57960.1"/>
    <property type="molecule type" value="Transcribed_RNA"/>
</dbReference>
<evidence type="ECO:0000256" key="2">
    <source>
        <dbReference type="SAM" id="MobiDB-lite"/>
    </source>
</evidence>
<evidence type="ECO:0000313" key="4">
    <source>
        <dbReference type="EMBL" id="CEK57960.1"/>
    </source>
</evidence>
<feature type="compositionally biased region" description="Basic and acidic residues" evidence="2">
    <location>
        <begin position="109"/>
        <end position="122"/>
    </location>
</feature>
<dbReference type="PANTHER" id="PTHR15904">
    <property type="entry name" value="FAM13"/>
    <property type="match status" value="1"/>
</dbReference>
<reference evidence="4" key="1">
    <citation type="submission" date="2014-12" db="EMBL/GenBank/DDBJ databases">
        <title>Insight into the proteome of Arion vulgaris.</title>
        <authorList>
            <person name="Aradska J."/>
            <person name="Bulat T."/>
            <person name="Smidak R."/>
            <person name="Sarate P."/>
            <person name="Gangsoo J."/>
            <person name="Sialana F."/>
            <person name="Bilban M."/>
            <person name="Lubec G."/>
        </authorList>
    </citation>
    <scope>NUCLEOTIDE SEQUENCE</scope>
    <source>
        <tissue evidence="4">Skin</tissue>
    </source>
</reference>
<protein>
    <recommendedName>
        <fullName evidence="3">FAM13A-like domain-containing protein</fullName>
    </recommendedName>
</protein>
<sequence>GLHGRPTTREEKDLMRPLYDRYRSVKRMLAKPMSPRNSLELQTVPEDQMMEIPRSFTRNTIRVPTADLEQEDATNHDFGLVTRDLAVIRELDFLTSLDKGLQQAGGGGGKDDSSCKSDDSRGDVRLHEMSLSELHVEIEASRGQKKRLRRILREFEEDFFLRNSRKVQKEDRYTLQTEYGDYKKVKARLRLLEALILKHHE</sequence>
<feature type="region of interest" description="Disordered" evidence="2">
    <location>
        <begin position="101"/>
        <end position="122"/>
    </location>
</feature>
<comment type="similarity">
    <text evidence="1">Belongs to the FAM13 family.</text>
</comment>
<dbReference type="PANTHER" id="PTHR15904:SF17">
    <property type="entry name" value="RHO-GAP DOMAIN-CONTAINING PROTEIN"/>
    <property type="match status" value="1"/>
</dbReference>